<dbReference type="Proteomes" id="UP000474175">
    <property type="component" value="Unassembled WGS sequence"/>
</dbReference>
<dbReference type="Gene3D" id="1.10.10.60">
    <property type="entry name" value="Homeodomain-like"/>
    <property type="match status" value="1"/>
</dbReference>
<evidence type="ECO:0000256" key="2">
    <source>
        <dbReference type="ARBA" id="ARBA00023125"/>
    </source>
</evidence>
<dbReference type="PANTHER" id="PTHR46796">
    <property type="entry name" value="HTH-TYPE TRANSCRIPTIONAL ACTIVATOR RHAS-RELATED"/>
    <property type="match status" value="1"/>
</dbReference>
<evidence type="ECO:0000313" key="6">
    <source>
        <dbReference type="Proteomes" id="UP000474175"/>
    </source>
</evidence>
<keyword evidence="2" id="KW-0238">DNA-binding</keyword>
<sequence length="261" mass="29832">MTFQVYLPRPQLMPYVKHFVISETANEQDYKILPDTSLVMGFQYSGQLAYRQNDTSVALSAAGITGLTDTFRIFRNSNRIGSVLVVFTETGASTFFREPLHELFRESLALDTFIRSSAISRLQERLADTLADRAKIELIEDFLLSQWQQRTPDRLVDTALFHIHQTKGTLRINELTNRLCISQSPLEKRFRQVVGASPKKFSSIVRLQHAIHLLRSSHSLVETGLDTGYFDQAHFSKEFKAFTGATPLEFANQHKNDFLQE</sequence>
<keyword evidence="6" id="KW-1185">Reference proteome</keyword>
<dbReference type="SUPFAM" id="SSF46689">
    <property type="entry name" value="Homeodomain-like"/>
    <property type="match status" value="1"/>
</dbReference>
<keyword evidence="3" id="KW-0804">Transcription</keyword>
<evidence type="ECO:0000313" key="5">
    <source>
        <dbReference type="EMBL" id="NDU94301.1"/>
    </source>
</evidence>
<dbReference type="SMART" id="SM00342">
    <property type="entry name" value="HTH_ARAC"/>
    <property type="match status" value="1"/>
</dbReference>
<dbReference type="Pfam" id="PF12833">
    <property type="entry name" value="HTH_18"/>
    <property type="match status" value="1"/>
</dbReference>
<organism evidence="5 6">
    <name type="scientific">Spirosoma terrae</name>
    <dbReference type="NCBI Taxonomy" id="1968276"/>
    <lineage>
        <taxon>Bacteria</taxon>
        <taxon>Pseudomonadati</taxon>
        <taxon>Bacteroidota</taxon>
        <taxon>Cytophagia</taxon>
        <taxon>Cytophagales</taxon>
        <taxon>Cytophagaceae</taxon>
        <taxon>Spirosoma</taxon>
    </lineage>
</organism>
<proteinExistence type="predicted"/>
<dbReference type="InterPro" id="IPR050204">
    <property type="entry name" value="AraC_XylS_family_regulators"/>
</dbReference>
<feature type="domain" description="HTH araC/xylS-type" evidence="4">
    <location>
        <begin position="153"/>
        <end position="253"/>
    </location>
</feature>
<dbReference type="Pfam" id="PF20240">
    <property type="entry name" value="DUF6597"/>
    <property type="match status" value="1"/>
</dbReference>
<keyword evidence="1" id="KW-0805">Transcription regulation</keyword>
<evidence type="ECO:0000256" key="3">
    <source>
        <dbReference type="ARBA" id="ARBA00023163"/>
    </source>
</evidence>
<dbReference type="EMBL" id="JAAFZH010000002">
    <property type="protein sequence ID" value="NDU94301.1"/>
    <property type="molecule type" value="Genomic_DNA"/>
</dbReference>
<dbReference type="GO" id="GO:0003700">
    <property type="term" value="F:DNA-binding transcription factor activity"/>
    <property type="evidence" value="ECO:0007669"/>
    <property type="project" value="InterPro"/>
</dbReference>
<dbReference type="PROSITE" id="PS01124">
    <property type="entry name" value="HTH_ARAC_FAMILY_2"/>
    <property type="match status" value="1"/>
</dbReference>
<evidence type="ECO:0000256" key="1">
    <source>
        <dbReference type="ARBA" id="ARBA00023015"/>
    </source>
</evidence>
<dbReference type="PANTHER" id="PTHR46796:SF13">
    <property type="entry name" value="HTH-TYPE TRANSCRIPTIONAL ACTIVATOR RHAS"/>
    <property type="match status" value="1"/>
</dbReference>
<gene>
    <name evidence="5" type="ORF">GK108_05400</name>
</gene>
<evidence type="ECO:0000259" key="4">
    <source>
        <dbReference type="PROSITE" id="PS01124"/>
    </source>
</evidence>
<dbReference type="InterPro" id="IPR018062">
    <property type="entry name" value="HTH_AraC-typ_CS"/>
</dbReference>
<reference evidence="5 6" key="1">
    <citation type="submission" date="2020-02" db="EMBL/GenBank/DDBJ databases">
        <title>Draft genome sequence of two Spirosoma agri KCTC 52727 and Spirosoma terrae KCTC 52035.</title>
        <authorList>
            <person name="Rojas J."/>
            <person name="Ambika Manirajan B."/>
            <person name="Suarez C."/>
            <person name="Ratering S."/>
            <person name="Schnell S."/>
        </authorList>
    </citation>
    <scope>NUCLEOTIDE SEQUENCE [LARGE SCALE GENOMIC DNA]</scope>
    <source>
        <strain evidence="5 6">KCTC 52035</strain>
    </source>
</reference>
<dbReference type="GO" id="GO:0043565">
    <property type="term" value="F:sequence-specific DNA binding"/>
    <property type="evidence" value="ECO:0007669"/>
    <property type="project" value="InterPro"/>
</dbReference>
<dbReference type="PROSITE" id="PS00041">
    <property type="entry name" value="HTH_ARAC_FAMILY_1"/>
    <property type="match status" value="1"/>
</dbReference>
<dbReference type="RefSeq" id="WP_163944067.1">
    <property type="nucleotide sequence ID" value="NZ_JAAFZH010000002.1"/>
</dbReference>
<dbReference type="InterPro" id="IPR009057">
    <property type="entry name" value="Homeodomain-like_sf"/>
</dbReference>
<accession>A0A6L9L5A9</accession>
<comment type="caution">
    <text evidence="5">The sequence shown here is derived from an EMBL/GenBank/DDBJ whole genome shotgun (WGS) entry which is preliminary data.</text>
</comment>
<dbReference type="InterPro" id="IPR046532">
    <property type="entry name" value="DUF6597"/>
</dbReference>
<dbReference type="AlphaFoldDB" id="A0A6L9L5A9"/>
<dbReference type="InterPro" id="IPR018060">
    <property type="entry name" value="HTH_AraC"/>
</dbReference>
<protein>
    <submittedName>
        <fullName evidence="5">AraC family transcriptional regulator</fullName>
    </submittedName>
</protein>
<name>A0A6L9L5A9_9BACT</name>